<dbReference type="CDD" id="cd07302">
    <property type="entry name" value="CHD"/>
    <property type="match status" value="1"/>
</dbReference>
<evidence type="ECO:0000256" key="3">
    <source>
        <dbReference type="ARBA" id="ARBA00022741"/>
    </source>
</evidence>
<organism evidence="9 10">
    <name type="scientific">Saccoglossus kowalevskii</name>
    <name type="common">Acorn worm</name>
    <dbReference type="NCBI Taxonomy" id="10224"/>
    <lineage>
        <taxon>Eukaryota</taxon>
        <taxon>Metazoa</taxon>
        <taxon>Hemichordata</taxon>
        <taxon>Enteropneusta</taxon>
        <taxon>Harrimaniidae</taxon>
        <taxon>Saccoglossus</taxon>
    </lineage>
</organism>
<evidence type="ECO:0000256" key="7">
    <source>
        <dbReference type="RuleBase" id="RU000405"/>
    </source>
</evidence>
<dbReference type="GeneID" id="100374037"/>
<keyword evidence="6 7" id="KW-0456">Lyase</keyword>
<accession>A0ABM0GX07</accession>
<comment type="similarity">
    <text evidence="7">Belongs to the adenylyl cyclase class-4/guanylyl cyclase family.</text>
</comment>
<evidence type="ECO:0000256" key="6">
    <source>
        <dbReference type="ARBA" id="ARBA00023239"/>
    </source>
</evidence>
<name>A0ABM0GX07_SACKO</name>
<evidence type="ECO:0000256" key="1">
    <source>
        <dbReference type="ARBA" id="ARBA00004370"/>
    </source>
</evidence>
<dbReference type="SUPFAM" id="SSF55073">
    <property type="entry name" value="Nucleotide cyclase"/>
    <property type="match status" value="1"/>
</dbReference>
<dbReference type="InterPro" id="IPR029787">
    <property type="entry name" value="Nucleotide_cyclase"/>
</dbReference>
<evidence type="ECO:0000256" key="4">
    <source>
        <dbReference type="ARBA" id="ARBA00022989"/>
    </source>
</evidence>
<reference evidence="10" key="1">
    <citation type="submission" date="2025-08" db="UniProtKB">
        <authorList>
            <consortium name="RefSeq"/>
        </authorList>
    </citation>
    <scope>IDENTIFICATION</scope>
    <source>
        <tissue evidence="10">Testes</tissue>
    </source>
</reference>
<evidence type="ECO:0000313" key="10">
    <source>
        <dbReference type="RefSeq" id="XP_002739215.1"/>
    </source>
</evidence>
<feature type="domain" description="Guanylate cyclase" evidence="8">
    <location>
        <begin position="53"/>
        <end position="183"/>
    </location>
</feature>
<dbReference type="InterPro" id="IPR050401">
    <property type="entry name" value="Cyclic_nucleotide_synthase"/>
</dbReference>
<comment type="subcellular location">
    <subcellularLocation>
        <location evidence="1">Membrane</location>
    </subcellularLocation>
</comment>
<evidence type="ECO:0000256" key="2">
    <source>
        <dbReference type="ARBA" id="ARBA00022692"/>
    </source>
</evidence>
<keyword evidence="5" id="KW-0472">Membrane</keyword>
<keyword evidence="9" id="KW-1185">Reference proteome</keyword>
<dbReference type="Pfam" id="PF00211">
    <property type="entry name" value="Guanylate_cyc"/>
    <property type="match status" value="1"/>
</dbReference>
<evidence type="ECO:0000256" key="5">
    <source>
        <dbReference type="ARBA" id="ARBA00023136"/>
    </source>
</evidence>
<sequence>MQVFASTLIGQNKKLLRERQRACSLLYRLLPKAVANQLKKNEKVTAESYDMATVFFSDIVGFTSICSLSSPLQVVRMLNSLYSLFDQRIGQYDVYKVETIGDAYMVVSGVPLRNGKQHVGEIASLSLDLQYNISKLEIPHLPGTTLKLRIGIHTGKVVAGIVGTKMPRYCLFGETVNIAERIENAGLPDRIHVSKHSHDLLTEIGGYYMSERGIMDFEGKGQFKTYWLNGKDGFEPENAFDATPNINVPSLCN</sequence>
<keyword evidence="2" id="KW-0812">Transmembrane</keyword>
<dbReference type="PANTHER" id="PTHR11920">
    <property type="entry name" value="GUANYLYL CYCLASE"/>
    <property type="match status" value="1"/>
</dbReference>
<dbReference type="Proteomes" id="UP000694865">
    <property type="component" value="Unplaced"/>
</dbReference>
<evidence type="ECO:0000313" key="9">
    <source>
        <dbReference type="Proteomes" id="UP000694865"/>
    </source>
</evidence>
<dbReference type="PANTHER" id="PTHR11920:SF501">
    <property type="entry name" value="GUANYLATE CYCLASE 32E"/>
    <property type="match status" value="1"/>
</dbReference>
<dbReference type="SMART" id="SM00044">
    <property type="entry name" value="CYCc"/>
    <property type="match status" value="1"/>
</dbReference>
<dbReference type="Gene3D" id="3.30.70.1230">
    <property type="entry name" value="Nucleotide cyclase"/>
    <property type="match status" value="1"/>
</dbReference>
<dbReference type="InterPro" id="IPR018297">
    <property type="entry name" value="A/G_cyclase_CS"/>
</dbReference>
<dbReference type="RefSeq" id="XP_002739215.1">
    <property type="nucleotide sequence ID" value="XM_002739169.1"/>
</dbReference>
<keyword evidence="4" id="KW-1133">Transmembrane helix</keyword>
<evidence type="ECO:0000259" key="8">
    <source>
        <dbReference type="PROSITE" id="PS50125"/>
    </source>
</evidence>
<dbReference type="PROSITE" id="PS50125">
    <property type="entry name" value="GUANYLATE_CYCLASE_2"/>
    <property type="match status" value="1"/>
</dbReference>
<dbReference type="InterPro" id="IPR001054">
    <property type="entry name" value="A/G_cyclase"/>
</dbReference>
<gene>
    <name evidence="10" type="primary">LOC100374037</name>
</gene>
<protein>
    <submittedName>
        <fullName evidence="10">Guanylate cyclase 2G-like</fullName>
    </submittedName>
</protein>
<proteinExistence type="inferred from homology"/>
<keyword evidence="3" id="KW-0547">Nucleotide-binding</keyword>
<dbReference type="PROSITE" id="PS00452">
    <property type="entry name" value="GUANYLATE_CYCLASE_1"/>
    <property type="match status" value="1"/>
</dbReference>